<reference evidence="2 3" key="1">
    <citation type="submission" date="2019-10" db="EMBL/GenBank/DDBJ databases">
        <title>Whole-genome sequence of the purple nonsulfur photosynthetic bacterium Rhodocyclus tenuis.</title>
        <authorList>
            <person name="Kyndt J.A."/>
            <person name="Meyer T.E."/>
        </authorList>
    </citation>
    <scope>NUCLEOTIDE SEQUENCE [LARGE SCALE GENOMIC DNA]</scope>
    <source>
        <strain evidence="2 3">DSM 110</strain>
    </source>
</reference>
<keyword evidence="1" id="KW-0732">Signal</keyword>
<protein>
    <recommendedName>
        <fullName evidence="4">DUF2147 domain-containing protein</fullName>
    </recommendedName>
</protein>
<organism evidence="2 3">
    <name type="scientific">Rhodocyclus tenuis</name>
    <name type="common">Rhodospirillum tenue</name>
    <dbReference type="NCBI Taxonomy" id="1066"/>
    <lineage>
        <taxon>Bacteria</taxon>
        <taxon>Pseudomonadati</taxon>
        <taxon>Pseudomonadota</taxon>
        <taxon>Betaproteobacteria</taxon>
        <taxon>Rhodocyclales</taxon>
        <taxon>Rhodocyclaceae</taxon>
        <taxon>Rhodocyclus</taxon>
    </lineage>
</organism>
<evidence type="ECO:0000313" key="2">
    <source>
        <dbReference type="EMBL" id="MQY52664.1"/>
    </source>
</evidence>
<dbReference type="EMBL" id="WIXJ01000014">
    <property type="protein sequence ID" value="MQY52664.1"/>
    <property type="molecule type" value="Genomic_DNA"/>
</dbReference>
<evidence type="ECO:0000313" key="3">
    <source>
        <dbReference type="Proteomes" id="UP000480275"/>
    </source>
</evidence>
<sequence>MALLLLLLWAAASAVAQTALSAQEFAPEAPRAAAVTPLGPQPGQCALFREGGQGYVLKAPTYWLRGTLTEVRRERRHAGLCPAQEKPPSRLSPEDWARYAAALPCVRRANDEREVDVWRVTLRVEAWETPWTRAHGASGWLYRGQFLDQPLREGALLDLDAAWLEACEPR</sequence>
<evidence type="ECO:0008006" key="4">
    <source>
        <dbReference type="Google" id="ProtNLM"/>
    </source>
</evidence>
<feature type="signal peptide" evidence="1">
    <location>
        <begin position="1"/>
        <end position="16"/>
    </location>
</feature>
<feature type="chain" id="PRO_5027017112" description="DUF2147 domain-containing protein" evidence="1">
    <location>
        <begin position="17"/>
        <end position="170"/>
    </location>
</feature>
<gene>
    <name evidence="2" type="ORF">GHK24_12875</name>
</gene>
<accession>A0A6L5K184</accession>
<dbReference type="AlphaFoldDB" id="A0A6L5K184"/>
<name>A0A6L5K184_RHOTE</name>
<dbReference type="Proteomes" id="UP000480275">
    <property type="component" value="Unassembled WGS sequence"/>
</dbReference>
<evidence type="ECO:0000256" key="1">
    <source>
        <dbReference type="SAM" id="SignalP"/>
    </source>
</evidence>
<proteinExistence type="predicted"/>
<dbReference type="OrthoDB" id="9180631at2"/>
<comment type="caution">
    <text evidence="2">The sequence shown here is derived from an EMBL/GenBank/DDBJ whole genome shotgun (WGS) entry which is preliminary data.</text>
</comment>